<dbReference type="EMBL" id="MDDG01000002">
    <property type="protein sequence ID" value="OQE44259.1"/>
    <property type="molecule type" value="Genomic_DNA"/>
</dbReference>
<name>A0A1V6V179_9EURO</name>
<feature type="compositionally biased region" description="Polar residues" evidence="1">
    <location>
        <begin position="1"/>
        <end position="10"/>
    </location>
</feature>
<dbReference type="Proteomes" id="UP000191500">
    <property type="component" value="Unassembled WGS sequence"/>
</dbReference>
<accession>A0A1V6V179</accession>
<comment type="caution">
    <text evidence="2">The sequence shown here is derived from an EMBL/GenBank/DDBJ whole genome shotgun (WGS) entry which is preliminary data.</text>
</comment>
<evidence type="ECO:0000313" key="2">
    <source>
        <dbReference type="EMBL" id="OQE44259.1"/>
    </source>
</evidence>
<feature type="region of interest" description="Disordered" evidence="1">
    <location>
        <begin position="1"/>
        <end position="26"/>
    </location>
</feature>
<dbReference type="AlphaFoldDB" id="A0A1V6V179"/>
<proteinExistence type="predicted"/>
<feature type="region of interest" description="Disordered" evidence="1">
    <location>
        <begin position="182"/>
        <end position="202"/>
    </location>
</feature>
<feature type="compositionally biased region" description="Acidic residues" evidence="1">
    <location>
        <begin position="253"/>
        <end position="274"/>
    </location>
</feature>
<organism evidence="2 3">
    <name type="scientific">Penicillium coprophilum</name>
    <dbReference type="NCBI Taxonomy" id="36646"/>
    <lineage>
        <taxon>Eukaryota</taxon>
        <taxon>Fungi</taxon>
        <taxon>Dikarya</taxon>
        <taxon>Ascomycota</taxon>
        <taxon>Pezizomycotina</taxon>
        <taxon>Eurotiomycetes</taxon>
        <taxon>Eurotiomycetidae</taxon>
        <taxon>Eurotiales</taxon>
        <taxon>Aspergillaceae</taxon>
        <taxon>Penicillium</taxon>
    </lineage>
</organism>
<gene>
    <name evidence="2" type="ORF">PENCOP_c002G05940</name>
</gene>
<keyword evidence="3" id="KW-1185">Reference proteome</keyword>
<dbReference type="STRING" id="36646.A0A1V6V179"/>
<feature type="compositionally biased region" description="Basic and acidic residues" evidence="1">
    <location>
        <begin position="310"/>
        <end position="325"/>
    </location>
</feature>
<evidence type="ECO:0000256" key="1">
    <source>
        <dbReference type="SAM" id="MobiDB-lite"/>
    </source>
</evidence>
<sequence>MSALNINSLPISKHTPNKNPLSPVGHSQYAQKSLGFEPTPIYEGFSFSKALPEESASWTCVKRTPMHLNQDEYSKLVQKRANKKSTAQQYQSLSSDTQRAHINQLIDEQKHNNPLVEWSFVYVKEHKKLSKARHAGRSDHETVTMDVIIMQTPTKTHTYSRAFMGSAEVIAKPYWVDTRNSPMWSHHRQHPLPPDQNGNNLQPVLQLLPSNLAPAMAPFANLNATQDPAYPDGQDYSSESDSDPDDASMLSDASDETTATDDLESMETETETECQEPQLNRAPFRQQNHSPHRREPIYGPHLPRKFQSRSLDRRHDRNSHFHDQFEVPPAKSFSSRRTENARSGSVPGKRYRMQLMTDNEIRSRMLDHREASLGHREKWLKKTISEARQLERRQPVKDQPTVCRCTCRCAIKEEREDA</sequence>
<protein>
    <submittedName>
        <fullName evidence="2">Uncharacterized protein</fullName>
    </submittedName>
</protein>
<feature type="region of interest" description="Disordered" evidence="1">
    <location>
        <begin position="223"/>
        <end position="349"/>
    </location>
</feature>
<evidence type="ECO:0000313" key="3">
    <source>
        <dbReference type="Proteomes" id="UP000191500"/>
    </source>
</evidence>
<reference evidence="3" key="1">
    <citation type="journal article" date="2017" name="Nat. Microbiol.">
        <title>Global analysis of biosynthetic gene clusters reveals vast potential of secondary metabolite production in Penicillium species.</title>
        <authorList>
            <person name="Nielsen J.C."/>
            <person name="Grijseels S."/>
            <person name="Prigent S."/>
            <person name="Ji B."/>
            <person name="Dainat J."/>
            <person name="Nielsen K.F."/>
            <person name="Frisvad J.C."/>
            <person name="Workman M."/>
            <person name="Nielsen J."/>
        </authorList>
    </citation>
    <scope>NUCLEOTIDE SEQUENCE [LARGE SCALE GENOMIC DNA]</scope>
    <source>
        <strain evidence="3">IBT 31321</strain>
    </source>
</reference>